<dbReference type="AlphaFoldDB" id="A0A4Y2AV20"/>
<gene>
    <name evidence="2" type="ORF">AVEN_165337_1</name>
</gene>
<sequence length="131" mass="15198">MCNRATGPFGLPHKPIVKYRHPPDDFFKLLRNPDKEDTSSFALSNLKELYPRSQDRNPSSPRHSHMSQEPAISKNEIKRILKKAQLKKVPGYDSIDFVILKEINNRILNLLHSYFNKCLQLNSFPAPLKKE</sequence>
<name>A0A4Y2AV20_ARAVE</name>
<feature type="region of interest" description="Disordered" evidence="1">
    <location>
        <begin position="41"/>
        <end position="74"/>
    </location>
</feature>
<organism evidence="2 3">
    <name type="scientific">Araneus ventricosus</name>
    <name type="common">Orbweaver spider</name>
    <name type="synonym">Epeira ventricosa</name>
    <dbReference type="NCBI Taxonomy" id="182803"/>
    <lineage>
        <taxon>Eukaryota</taxon>
        <taxon>Metazoa</taxon>
        <taxon>Ecdysozoa</taxon>
        <taxon>Arthropoda</taxon>
        <taxon>Chelicerata</taxon>
        <taxon>Arachnida</taxon>
        <taxon>Araneae</taxon>
        <taxon>Araneomorphae</taxon>
        <taxon>Entelegynae</taxon>
        <taxon>Araneoidea</taxon>
        <taxon>Araneidae</taxon>
        <taxon>Araneus</taxon>
    </lineage>
</organism>
<accession>A0A4Y2AV20</accession>
<dbReference type="OrthoDB" id="6437545at2759"/>
<keyword evidence="3" id="KW-1185">Reference proteome</keyword>
<evidence type="ECO:0000313" key="2">
    <source>
        <dbReference type="EMBL" id="GBL83119.1"/>
    </source>
</evidence>
<evidence type="ECO:0000256" key="1">
    <source>
        <dbReference type="SAM" id="MobiDB-lite"/>
    </source>
</evidence>
<reference evidence="2 3" key="1">
    <citation type="journal article" date="2019" name="Sci. Rep.">
        <title>Orb-weaving spider Araneus ventricosus genome elucidates the spidroin gene catalogue.</title>
        <authorList>
            <person name="Kono N."/>
            <person name="Nakamura H."/>
            <person name="Ohtoshi R."/>
            <person name="Moran D.A.P."/>
            <person name="Shinohara A."/>
            <person name="Yoshida Y."/>
            <person name="Fujiwara M."/>
            <person name="Mori M."/>
            <person name="Tomita M."/>
            <person name="Arakawa K."/>
        </authorList>
    </citation>
    <scope>NUCLEOTIDE SEQUENCE [LARGE SCALE GENOMIC DNA]</scope>
</reference>
<proteinExistence type="predicted"/>
<protein>
    <submittedName>
        <fullName evidence="2">Uncharacterized protein</fullName>
    </submittedName>
</protein>
<dbReference type="EMBL" id="BGPR01000031">
    <property type="protein sequence ID" value="GBL83119.1"/>
    <property type="molecule type" value="Genomic_DNA"/>
</dbReference>
<comment type="caution">
    <text evidence="2">The sequence shown here is derived from an EMBL/GenBank/DDBJ whole genome shotgun (WGS) entry which is preliminary data.</text>
</comment>
<evidence type="ECO:0000313" key="3">
    <source>
        <dbReference type="Proteomes" id="UP000499080"/>
    </source>
</evidence>
<dbReference type="Proteomes" id="UP000499080">
    <property type="component" value="Unassembled WGS sequence"/>
</dbReference>